<gene>
    <name evidence="2" type="ORF">HHK36_010606</name>
</gene>
<evidence type="ECO:0000256" key="1">
    <source>
        <dbReference type="SAM" id="MobiDB-lite"/>
    </source>
</evidence>
<dbReference type="PANTHER" id="PTHR31348">
    <property type="entry name" value="EID1-LIKE F-BOX PROTEIN 2-RELATED"/>
    <property type="match status" value="1"/>
</dbReference>
<feature type="compositionally biased region" description="Low complexity" evidence="1">
    <location>
        <begin position="1"/>
        <end position="11"/>
    </location>
</feature>
<dbReference type="OrthoDB" id="730977at2759"/>
<dbReference type="Proteomes" id="UP000655225">
    <property type="component" value="Unassembled WGS sequence"/>
</dbReference>
<evidence type="ECO:0000313" key="3">
    <source>
        <dbReference type="Proteomes" id="UP000655225"/>
    </source>
</evidence>
<comment type="caution">
    <text evidence="2">The sequence shown here is derived from an EMBL/GenBank/DDBJ whole genome shotgun (WGS) entry which is preliminary data.</text>
</comment>
<dbReference type="PANTHER" id="PTHR31348:SF4">
    <property type="entry name" value="PHYTOCHROME A-ASSOCIATED F-BOX PROTEIN"/>
    <property type="match status" value="1"/>
</dbReference>
<evidence type="ECO:0000313" key="2">
    <source>
        <dbReference type="EMBL" id="KAF8402521.1"/>
    </source>
</evidence>
<dbReference type="InterPro" id="IPR040267">
    <property type="entry name" value="EID1-like"/>
</dbReference>
<proteinExistence type="predicted"/>
<keyword evidence="3" id="KW-1185">Reference proteome</keyword>
<reference evidence="2 3" key="1">
    <citation type="submission" date="2020-04" db="EMBL/GenBank/DDBJ databases">
        <title>Plant Genome Project.</title>
        <authorList>
            <person name="Zhang R.-G."/>
        </authorList>
    </citation>
    <scope>NUCLEOTIDE SEQUENCE [LARGE SCALE GENOMIC DNA]</scope>
    <source>
        <strain evidence="2">YNK0</strain>
        <tissue evidence="2">Leaf</tissue>
    </source>
</reference>
<protein>
    <submittedName>
        <fullName evidence="2">Uncharacterized protein</fullName>
    </submittedName>
</protein>
<feature type="region of interest" description="Disordered" evidence="1">
    <location>
        <begin position="1"/>
        <end position="22"/>
    </location>
</feature>
<accession>A0A834ZAR6</accession>
<sequence>MTSSSISSSSSKTTPGTGHDSPAFAPNSLLCYVAIPPRQRPPRLGETGLNPIRDGLLFADLVFDTAYDLSETQGELVSEEDREKVVVKLGGDISVCKKRRKTCGSITRHLASGVWNLSREQGNKLLASRFRGDCLYICDWPGCLHTHDGNQSKISLDCAFCPCKEIWGLHSAFCLRQVFGYHYDGEPVVRAYVSENGHVSGVWTVRPMYA</sequence>
<dbReference type="AlphaFoldDB" id="A0A834ZAR6"/>
<dbReference type="EMBL" id="JABCRI010000007">
    <property type="protein sequence ID" value="KAF8402521.1"/>
    <property type="molecule type" value="Genomic_DNA"/>
</dbReference>
<organism evidence="2 3">
    <name type="scientific">Tetracentron sinense</name>
    <name type="common">Spur-leaf</name>
    <dbReference type="NCBI Taxonomy" id="13715"/>
    <lineage>
        <taxon>Eukaryota</taxon>
        <taxon>Viridiplantae</taxon>
        <taxon>Streptophyta</taxon>
        <taxon>Embryophyta</taxon>
        <taxon>Tracheophyta</taxon>
        <taxon>Spermatophyta</taxon>
        <taxon>Magnoliopsida</taxon>
        <taxon>Trochodendrales</taxon>
        <taxon>Trochodendraceae</taxon>
        <taxon>Tetracentron</taxon>
    </lineage>
</organism>
<name>A0A834ZAR6_TETSI</name>